<gene>
    <name evidence="2" type="ORF">EJC50_16660</name>
</gene>
<dbReference type="RefSeq" id="WP_126016828.1">
    <property type="nucleotide sequence ID" value="NZ_CP034437.1"/>
</dbReference>
<evidence type="ECO:0000256" key="1">
    <source>
        <dbReference type="SAM" id="Phobius"/>
    </source>
</evidence>
<accession>A0A3S9A5Y0</accession>
<keyword evidence="1" id="KW-0812">Transmembrane</keyword>
<dbReference type="EMBL" id="CP034437">
    <property type="protein sequence ID" value="AZN41121.1"/>
    <property type="molecule type" value="Genomic_DNA"/>
</dbReference>
<sequence>MIDMHIGFGLTINIISSGTAALLFFAMQHKRIQRELIVTTALLTIVPMAIIFGIFSVTVIRQVLGLDS</sequence>
<protein>
    <submittedName>
        <fullName evidence="2">Uncharacterized protein</fullName>
    </submittedName>
</protein>
<evidence type="ECO:0000313" key="3">
    <source>
        <dbReference type="Proteomes" id="UP000272528"/>
    </source>
</evidence>
<dbReference type="Proteomes" id="UP000272528">
    <property type="component" value="Chromosome"/>
</dbReference>
<feature type="transmembrane region" description="Helical" evidence="1">
    <location>
        <begin position="6"/>
        <end position="25"/>
    </location>
</feature>
<reference evidence="3" key="1">
    <citation type="submission" date="2018-12" db="EMBL/GenBank/DDBJ databases">
        <title>Genome sequence of Peanibacillus sp.</title>
        <authorList>
            <person name="Subramani G."/>
            <person name="Srinivasan S."/>
            <person name="Kim M.K."/>
        </authorList>
    </citation>
    <scope>NUCLEOTIDE SEQUENCE [LARGE SCALE GENOMIC DNA]</scope>
    <source>
        <strain evidence="3">18JY67-1</strain>
    </source>
</reference>
<organism evidence="2 3">
    <name type="scientific">Paenibacillus albus</name>
    <dbReference type="NCBI Taxonomy" id="2495582"/>
    <lineage>
        <taxon>Bacteria</taxon>
        <taxon>Bacillati</taxon>
        <taxon>Bacillota</taxon>
        <taxon>Bacilli</taxon>
        <taxon>Bacillales</taxon>
        <taxon>Paenibacillaceae</taxon>
        <taxon>Paenibacillus</taxon>
    </lineage>
</organism>
<feature type="transmembrane region" description="Helical" evidence="1">
    <location>
        <begin position="37"/>
        <end position="60"/>
    </location>
</feature>
<name>A0A3S9A5Y0_9BACL</name>
<proteinExistence type="predicted"/>
<dbReference type="KEGG" id="palb:EJC50_16660"/>
<keyword evidence="1" id="KW-1133">Transmembrane helix</keyword>
<evidence type="ECO:0000313" key="2">
    <source>
        <dbReference type="EMBL" id="AZN41121.1"/>
    </source>
</evidence>
<keyword evidence="3" id="KW-1185">Reference proteome</keyword>
<dbReference type="AlphaFoldDB" id="A0A3S9A5Y0"/>
<keyword evidence="1" id="KW-0472">Membrane</keyword>